<dbReference type="EMBL" id="JBFDAA010000017">
    <property type="protein sequence ID" value="KAL1116894.1"/>
    <property type="molecule type" value="Genomic_DNA"/>
</dbReference>
<name>A0ABD0YM04_9HEMI</name>
<gene>
    <name evidence="2" type="ORF">AAG570_005363</name>
</gene>
<organism evidence="2 3">
    <name type="scientific">Ranatra chinensis</name>
    <dbReference type="NCBI Taxonomy" id="642074"/>
    <lineage>
        <taxon>Eukaryota</taxon>
        <taxon>Metazoa</taxon>
        <taxon>Ecdysozoa</taxon>
        <taxon>Arthropoda</taxon>
        <taxon>Hexapoda</taxon>
        <taxon>Insecta</taxon>
        <taxon>Pterygota</taxon>
        <taxon>Neoptera</taxon>
        <taxon>Paraneoptera</taxon>
        <taxon>Hemiptera</taxon>
        <taxon>Heteroptera</taxon>
        <taxon>Panheteroptera</taxon>
        <taxon>Nepomorpha</taxon>
        <taxon>Nepidae</taxon>
        <taxon>Ranatrinae</taxon>
        <taxon>Ranatra</taxon>
    </lineage>
</organism>
<evidence type="ECO:0008006" key="4">
    <source>
        <dbReference type="Google" id="ProtNLM"/>
    </source>
</evidence>
<reference evidence="2 3" key="1">
    <citation type="submission" date="2024-07" db="EMBL/GenBank/DDBJ databases">
        <title>Chromosome-level genome assembly of the water stick insect Ranatra chinensis (Heteroptera: Nepidae).</title>
        <authorList>
            <person name="Liu X."/>
        </authorList>
    </citation>
    <scope>NUCLEOTIDE SEQUENCE [LARGE SCALE GENOMIC DNA]</scope>
    <source>
        <strain evidence="2">Cailab_2021Rc</strain>
        <tissue evidence="2">Muscle</tissue>
    </source>
</reference>
<dbReference type="AlphaFoldDB" id="A0ABD0YM04"/>
<dbReference type="PANTHER" id="PTHR12994:SF17">
    <property type="entry name" value="LD30995P"/>
    <property type="match status" value="1"/>
</dbReference>
<dbReference type="Gene3D" id="3.60.60.10">
    <property type="entry name" value="Penicillin V Acylase, Chain A"/>
    <property type="match status" value="1"/>
</dbReference>
<accession>A0ABD0YM04</accession>
<keyword evidence="3" id="KW-1185">Reference proteome</keyword>
<protein>
    <recommendedName>
        <fullName evidence="4">Secernin-2</fullName>
    </recommendedName>
</protein>
<comment type="similarity">
    <text evidence="1">Belongs to the peptidase C69 family. Secernin subfamily.</text>
</comment>
<dbReference type="Proteomes" id="UP001558652">
    <property type="component" value="Unassembled WGS sequence"/>
</dbReference>
<dbReference type="InterPro" id="IPR005322">
    <property type="entry name" value="Peptidase_C69"/>
</dbReference>
<evidence type="ECO:0000256" key="1">
    <source>
        <dbReference type="ARBA" id="ARBA00005705"/>
    </source>
</evidence>
<dbReference type="PANTHER" id="PTHR12994">
    <property type="entry name" value="SECERNIN"/>
    <property type="match status" value="1"/>
</dbReference>
<evidence type="ECO:0000313" key="2">
    <source>
        <dbReference type="EMBL" id="KAL1116894.1"/>
    </source>
</evidence>
<sequence>MAAQAGPNSCDTFVVLPGLTERGAVIFGKNSDRPRGEVQEVIYVPKTTHPDGEKLQCTYIEIDQVSETKAVILSKPAWMWGAEMGANEDGVVIGNEAVWTVMDLKDDEKLLGMDLVRLGLERSGSAGEAVDVITSLLEKYGQGGPCSDSGPLSYHNSFLIADSSEAWVLETAGHLWAAQRITEGFRNISNCLSITTQIDRMAENLKSYAIENKYWNGNGDFNFKEAFESGGDCPRKEAGERLLQQLTEDGKFTVGRMFEILRNKDSDICRPYDSDMQTTGSQVSVLFKDKPNTHWFTATPDPSVSVFKPFMFTPDAKISQHTVSPTIENDPDRRHTLYRLHEAVVMSGGGDRVLAQLRGMETACVGEVDRFVDKTPDHNLPEVDELLKDVVETEVKFYK</sequence>
<dbReference type="Pfam" id="PF03577">
    <property type="entry name" value="Peptidase_C69"/>
    <property type="match status" value="1"/>
</dbReference>
<proteinExistence type="inferred from homology"/>
<evidence type="ECO:0000313" key="3">
    <source>
        <dbReference type="Proteomes" id="UP001558652"/>
    </source>
</evidence>
<comment type="caution">
    <text evidence="2">The sequence shown here is derived from an EMBL/GenBank/DDBJ whole genome shotgun (WGS) entry which is preliminary data.</text>
</comment>